<dbReference type="InterPro" id="IPR008004">
    <property type="entry name" value="OCTOPUS-like"/>
</dbReference>
<dbReference type="AlphaFoldDB" id="A0AAV0KPY7"/>
<accession>A0AAV0KPY7</accession>
<feature type="region of interest" description="Disordered" evidence="1">
    <location>
        <begin position="222"/>
        <end position="249"/>
    </location>
</feature>
<feature type="region of interest" description="Disordered" evidence="1">
    <location>
        <begin position="406"/>
        <end position="454"/>
    </location>
</feature>
<sequence>MNPSAAVDPPLLQPPQPPQAHRPSTSCPRHPEESFTGFCPSCLCERLAVLDHSASASASAASTSRKPPLATAALRAIFKPSNSNSSAAAAPSLKPSSFFPELRRTKSFSASKNEGFSGVFEPQRKSCDVRGRSTLWSLFSQDDDRNPGKEIDQPRASTSSIRAASLFKSSEDGEIETESEGEEETAANVAEIRPDINARVAIDEAILTARNSNAKPIEEIIEEEDEEEEEEEEEEAIVAIEPEPAAVQEEEEEILKPMKDHIDLDSQTKKPSSGRDFKEIAGSFWSAASVFSKKLQKWRQKQKMKKRRNGGGPGSATLPVEKPIGRQYRETQSEIADYGFGRRSCDTDPRFSLDAGRISFDDPRYSFDEPRASWDGYLIGRTFPRMPTMLSVVEDAPVNVVPRSDAQIPVEDPTPPAAVTTAEDETTVVPGGSIQTRDYYSDSSSRRRKSLDRSNSIRKTAAAVVAEIDELKSFVPPDRDWRDSNSNSLRDDCSVETFDLGFRDNASAVASSANGKAGVNKKSRRWGKAWNIWGFIHRRSGNKDDDEDSRYSRVNGVERSFSESWPELRGGRNGDARMGAGFNNPKLLRSNSSLSWRHSRSFGSGRKSNVETCSNNGFGIGRKKREEFVLERNRSARYSPSSVDNGLLRFYLTPLRGSRIGGWGKAKTNQAHSIARSVLRLY</sequence>
<keyword evidence="3" id="KW-1185">Reference proteome</keyword>
<organism evidence="2 3">
    <name type="scientific">Linum tenue</name>
    <dbReference type="NCBI Taxonomy" id="586396"/>
    <lineage>
        <taxon>Eukaryota</taxon>
        <taxon>Viridiplantae</taxon>
        <taxon>Streptophyta</taxon>
        <taxon>Embryophyta</taxon>
        <taxon>Tracheophyta</taxon>
        <taxon>Spermatophyta</taxon>
        <taxon>Magnoliopsida</taxon>
        <taxon>eudicotyledons</taxon>
        <taxon>Gunneridae</taxon>
        <taxon>Pentapetalae</taxon>
        <taxon>rosids</taxon>
        <taxon>fabids</taxon>
        <taxon>Malpighiales</taxon>
        <taxon>Linaceae</taxon>
        <taxon>Linum</taxon>
    </lineage>
</organism>
<feature type="compositionally biased region" description="Acidic residues" evidence="1">
    <location>
        <begin position="222"/>
        <end position="236"/>
    </location>
</feature>
<evidence type="ECO:0000313" key="3">
    <source>
        <dbReference type="Proteomes" id="UP001154282"/>
    </source>
</evidence>
<feature type="compositionally biased region" description="Pro residues" evidence="1">
    <location>
        <begin position="11"/>
        <end position="20"/>
    </location>
</feature>
<dbReference type="Proteomes" id="UP001154282">
    <property type="component" value="Unassembled WGS sequence"/>
</dbReference>
<dbReference type="GO" id="GO:0005886">
    <property type="term" value="C:plasma membrane"/>
    <property type="evidence" value="ECO:0007669"/>
    <property type="project" value="TreeGrafter"/>
</dbReference>
<reference evidence="2" key="1">
    <citation type="submission" date="2022-08" db="EMBL/GenBank/DDBJ databases">
        <authorList>
            <person name="Gutierrez-Valencia J."/>
        </authorList>
    </citation>
    <scope>NUCLEOTIDE SEQUENCE</scope>
</reference>
<feature type="compositionally biased region" description="Acidic residues" evidence="1">
    <location>
        <begin position="172"/>
        <end position="185"/>
    </location>
</feature>
<gene>
    <name evidence="2" type="ORF">LITE_LOCUS19918</name>
</gene>
<feature type="compositionally biased region" description="Low complexity" evidence="1">
    <location>
        <begin position="237"/>
        <end position="247"/>
    </location>
</feature>
<comment type="caution">
    <text evidence="2">The sequence shown here is derived from an EMBL/GenBank/DDBJ whole genome shotgun (WGS) entry which is preliminary data.</text>
</comment>
<dbReference type="PANTHER" id="PTHR31659">
    <property type="entry name" value="PROTEIN: UPF0503-LIKE PROTEIN, PUTATIVE (DUF740)-RELATED"/>
    <property type="match status" value="1"/>
</dbReference>
<feature type="region of interest" description="Disordered" evidence="1">
    <location>
        <begin position="1"/>
        <end position="33"/>
    </location>
</feature>
<name>A0AAV0KPY7_9ROSI</name>
<evidence type="ECO:0000313" key="2">
    <source>
        <dbReference type="EMBL" id="CAI0424362.1"/>
    </source>
</evidence>
<dbReference type="EMBL" id="CAMGYJ010000005">
    <property type="protein sequence ID" value="CAI0424362.1"/>
    <property type="molecule type" value="Genomic_DNA"/>
</dbReference>
<feature type="region of interest" description="Disordered" evidence="1">
    <location>
        <begin position="138"/>
        <end position="185"/>
    </location>
</feature>
<protein>
    <submittedName>
        <fullName evidence="2">Uncharacterized protein</fullName>
    </submittedName>
</protein>
<evidence type="ECO:0000256" key="1">
    <source>
        <dbReference type="SAM" id="MobiDB-lite"/>
    </source>
</evidence>
<feature type="compositionally biased region" description="Basic and acidic residues" evidence="1">
    <location>
        <begin position="142"/>
        <end position="153"/>
    </location>
</feature>
<dbReference type="PANTHER" id="PTHR31659:SF9">
    <property type="entry name" value="PROTEIN: UPF0503-LIKE PROTEIN, PUTATIVE (DUF740)-RELATED"/>
    <property type="match status" value="1"/>
</dbReference>
<dbReference type="Pfam" id="PF05340">
    <property type="entry name" value="DUF740"/>
    <property type="match status" value="1"/>
</dbReference>
<proteinExistence type="predicted"/>